<organism evidence="1 2">
    <name type="scientific">Pluteus cervinus</name>
    <dbReference type="NCBI Taxonomy" id="181527"/>
    <lineage>
        <taxon>Eukaryota</taxon>
        <taxon>Fungi</taxon>
        <taxon>Dikarya</taxon>
        <taxon>Basidiomycota</taxon>
        <taxon>Agaricomycotina</taxon>
        <taxon>Agaricomycetes</taxon>
        <taxon>Agaricomycetidae</taxon>
        <taxon>Agaricales</taxon>
        <taxon>Pluteineae</taxon>
        <taxon>Pluteaceae</taxon>
        <taxon>Pluteus</taxon>
    </lineage>
</organism>
<dbReference type="EMBL" id="ML208325">
    <property type="protein sequence ID" value="TFK69737.1"/>
    <property type="molecule type" value="Genomic_DNA"/>
</dbReference>
<protein>
    <submittedName>
        <fullName evidence="1">Uncharacterized protein</fullName>
    </submittedName>
</protein>
<reference evidence="1 2" key="1">
    <citation type="journal article" date="2019" name="Nat. Ecol. Evol.">
        <title>Megaphylogeny resolves global patterns of mushroom evolution.</title>
        <authorList>
            <person name="Varga T."/>
            <person name="Krizsan K."/>
            <person name="Foldi C."/>
            <person name="Dima B."/>
            <person name="Sanchez-Garcia M."/>
            <person name="Sanchez-Ramirez S."/>
            <person name="Szollosi G.J."/>
            <person name="Szarkandi J.G."/>
            <person name="Papp V."/>
            <person name="Albert L."/>
            <person name="Andreopoulos W."/>
            <person name="Angelini C."/>
            <person name="Antonin V."/>
            <person name="Barry K.W."/>
            <person name="Bougher N.L."/>
            <person name="Buchanan P."/>
            <person name="Buyck B."/>
            <person name="Bense V."/>
            <person name="Catcheside P."/>
            <person name="Chovatia M."/>
            <person name="Cooper J."/>
            <person name="Damon W."/>
            <person name="Desjardin D."/>
            <person name="Finy P."/>
            <person name="Geml J."/>
            <person name="Haridas S."/>
            <person name="Hughes K."/>
            <person name="Justo A."/>
            <person name="Karasinski D."/>
            <person name="Kautmanova I."/>
            <person name="Kiss B."/>
            <person name="Kocsube S."/>
            <person name="Kotiranta H."/>
            <person name="LaButti K.M."/>
            <person name="Lechner B.E."/>
            <person name="Liimatainen K."/>
            <person name="Lipzen A."/>
            <person name="Lukacs Z."/>
            <person name="Mihaltcheva S."/>
            <person name="Morgado L.N."/>
            <person name="Niskanen T."/>
            <person name="Noordeloos M.E."/>
            <person name="Ohm R.A."/>
            <person name="Ortiz-Santana B."/>
            <person name="Ovrebo C."/>
            <person name="Racz N."/>
            <person name="Riley R."/>
            <person name="Savchenko A."/>
            <person name="Shiryaev A."/>
            <person name="Soop K."/>
            <person name="Spirin V."/>
            <person name="Szebenyi C."/>
            <person name="Tomsovsky M."/>
            <person name="Tulloss R.E."/>
            <person name="Uehling J."/>
            <person name="Grigoriev I.V."/>
            <person name="Vagvolgyi C."/>
            <person name="Papp T."/>
            <person name="Martin F.M."/>
            <person name="Miettinen O."/>
            <person name="Hibbett D.S."/>
            <person name="Nagy L.G."/>
        </authorList>
    </citation>
    <scope>NUCLEOTIDE SEQUENCE [LARGE SCALE GENOMIC DNA]</scope>
    <source>
        <strain evidence="1 2">NL-1719</strain>
    </source>
</reference>
<keyword evidence="2" id="KW-1185">Reference proteome</keyword>
<name>A0ACD3AVX3_9AGAR</name>
<accession>A0ACD3AVX3</accession>
<sequence>MPVFSLTSYPPEILSGCFAHLDTLTLVSCRELCQNLREIIDSDITLQYQIELFRSGMIDVPSVFKNMPAIERLDALRLFLREREGLIRNWATKAFILEQLPIGRASGVFYDSGTFIHATVNTRKFRCSQLCDDGRGLARQWSFTLQSERPMCYFVDAKQDLLVVADFRDVGNEEQRFLHLLSLEDGLPNPQAASPRITLSSEHSVLYAGPPQMEVLGDFLGIFLPIGGLGIADVTVYNWRTGCVITTLGFDGNLACTFIDANHILICTIGSESSQMVLKVFRLSDGEVVLILPLPEIQNTGPSYLSARFANGHSNTSHSNKPTRPFQTSRDTSIIVLAVEYREWLHPDIDTWAFITVFRHSVILDMIRQVGHGAINVDWGGWPQSILTYQPGVLHMDVSVHGRRMLILNRLSNKVEIYDYSRLSLKDMSIFCGYPAVPWANPFLTIPPPNPIQDLFVDVDPIGSLVLLLDEDLLAIVRVDATVEVCRVPVV</sequence>
<gene>
    <name evidence="1" type="ORF">BDN72DRAFT_840001</name>
</gene>
<evidence type="ECO:0000313" key="1">
    <source>
        <dbReference type="EMBL" id="TFK69737.1"/>
    </source>
</evidence>
<proteinExistence type="predicted"/>
<dbReference type="Proteomes" id="UP000308600">
    <property type="component" value="Unassembled WGS sequence"/>
</dbReference>
<evidence type="ECO:0000313" key="2">
    <source>
        <dbReference type="Proteomes" id="UP000308600"/>
    </source>
</evidence>